<keyword evidence="5" id="KW-1185">Reference proteome</keyword>
<name>F7XN56_METZD</name>
<dbReference type="InterPro" id="IPR000014">
    <property type="entry name" value="PAS"/>
</dbReference>
<protein>
    <submittedName>
        <fullName evidence="4">Signal transduction histidine kinase</fullName>
    </submittedName>
</protein>
<feature type="domain" description="Histidine kinase" evidence="1">
    <location>
        <begin position="645"/>
        <end position="832"/>
    </location>
</feature>
<reference evidence="4 5" key="1">
    <citation type="submission" date="2010-07" db="EMBL/GenBank/DDBJ databases">
        <title>The complete genome of Methanosalsum zhilinae DSM 4017.</title>
        <authorList>
            <consortium name="US DOE Joint Genome Institute (JGI-PGF)"/>
            <person name="Lucas S."/>
            <person name="Copeland A."/>
            <person name="Lapidus A."/>
            <person name="Glavina del Rio T."/>
            <person name="Dalin E."/>
            <person name="Tice H."/>
            <person name="Bruce D."/>
            <person name="Goodwin L."/>
            <person name="Pitluck S."/>
            <person name="Kyrpides N."/>
            <person name="Mavromatis K."/>
            <person name="Ovchinnikova G."/>
            <person name="Daligault H."/>
            <person name="Detter J.C."/>
            <person name="Han C."/>
            <person name="Tapia R."/>
            <person name="Larimer F."/>
            <person name="Land M."/>
            <person name="Hauser L."/>
            <person name="Markowitz V."/>
            <person name="Cheng J.-F."/>
            <person name="Hugenholtz P."/>
            <person name="Woyke T."/>
            <person name="Wu D."/>
            <person name="Spring S."/>
            <person name="Schueler E."/>
            <person name="Brambilla E."/>
            <person name="Klenk H.-P."/>
            <person name="Eisen J.A."/>
        </authorList>
    </citation>
    <scope>NUCLEOTIDE SEQUENCE [LARGE SCALE GENOMIC DNA]</scope>
    <source>
        <strain evidence="5">DSM 4017 / NBRC 107636 / OCM 62 / WeN5</strain>
    </source>
</reference>
<sequence>MQNNTGNGMELEILRRHIHAVVFRRQLQDPWRLSFIGSNIFTLTGYSQQDFLENRLSWRDIIFSRDLDRFESLVNDIAAGLDDEYELNYRILNSENDVVSVQENGKIIFCGSDCYVEGIILPGPKHEAENVYSFDFNGSGDVHYFLLSNLPGMAYMCLNDDNRTMKFVSDGCLELTGYRPEDLIGNRDFFFNYIIRPDWRNTLKAEWQKRIFEQSVFHFEYPIITAYGNEKWVWEQGRIVYSHDGEIIGIEGFISDITDNRIKRERLSKSEELFRGLFDTIPSGCAIYKVINDGSRGSDYIVTDFNHTALRLEGKGKEEVVGRSLYDLRPNIDQYGLIDVFQRVWITGEFAYYPARVYSDERFDNWYENYIFKIPTGEIVAIYNDVTDKVKSQQALRESQQRLSALFENAMDSIFLVNDSMQYVDVNPAACELTGYSKEELLKMFISDISHPQKHDIAKRMWKKFIEDGKMSGEYTIQRMDGQLVEVEFFAAANIIPGLHLSILRDITERKMTEKKLREKEDYNRSVVGAIPGMIIRSNSEGEYLDILKSSELKLPFKVEEMLGKKVTDVFPQDEGQRILMHIKMALGTMSLQVIEYPLQLADGKFWFEARIAPLNETEVIALILDITERKHLDEMKNKEILLKEVHHRVKNNLQLISSLLNLQSRNFDSHSVKNAFTDSQNRVRSMSLAHEKLYQSPDMSTIEMSDYIRSIAGYLYQIYNMAEHTEMIIETDTAYFSVDTAVPLGLILNELVTNSLKHAFPEEKKGSITIRFTCEDGYTLEVADDGIGIGDVSASESSSSLGLKIVYMLADQLNGTVEVDTSNGTSFTVSF</sequence>
<dbReference type="Pfam" id="PF13426">
    <property type="entry name" value="PAS_9"/>
    <property type="match status" value="1"/>
</dbReference>
<dbReference type="SMART" id="SM00091">
    <property type="entry name" value="PAS"/>
    <property type="match status" value="5"/>
</dbReference>
<dbReference type="SMART" id="SM00086">
    <property type="entry name" value="PAC"/>
    <property type="match status" value="3"/>
</dbReference>
<dbReference type="InterPro" id="IPR035965">
    <property type="entry name" value="PAS-like_dom_sf"/>
</dbReference>
<dbReference type="PANTHER" id="PTHR43065:SF23">
    <property type="entry name" value="SENSOR HISTIDINE KINASE PDTAS"/>
    <property type="match status" value="1"/>
</dbReference>
<dbReference type="STRING" id="679901.Mzhil_0133"/>
<dbReference type="Pfam" id="PF08447">
    <property type="entry name" value="PAS_3"/>
    <property type="match status" value="2"/>
</dbReference>
<proteinExistence type="predicted"/>
<dbReference type="InterPro" id="IPR000700">
    <property type="entry name" value="PAS-assoc_C"/>
</dbReference>
<dbReference type="Pfam" id="PF07568">
    <property type="entry name" value="HisKA_2"/>
    <property type="match status" value="1"/>
</dbReference>
<dbReference type="CDD" id="cd00130">
    <property type="entry name" value="PAS"/>
    <property type="match status" value="3"/>
</dbReference>
<evidence type="ECO:0000259" key="2">
    <source>
        <dbReference type="PROSITE" id="PS50112"/>
    </source>
</evidence>
<dbReference type="AlphaFoldDB" id="F7XN56"/>
<evidence type="ECO:0000313" key="4">
    <source>
        <dbReference type="EMBL" id="AEH60013.1"/>
    </source>
</evidence>
<dbReference type="SUPFAM" id="SSF55874">
    <property type="entry name" value="ATPase domain of HSP90 chaperone/DNA topoisomerase II/histidine kinase"/>
    <property type="match status" value="1"/>
</dbReference>
<dbReference type="GO" id="GO:0016301">
    <property type="term" value="F:kinase activity"/>
    <property type="evidence" value="ECO:0007669"/>
    <property type="project" value="UniProtKB-KW"/>
</dbReference>
<dbReference type="OrthoDB" id="8127at2157"/>
<dbReference type="Proteomes" id="UP000006622">
    <property type="component" value="Chromosome"/>
</dbReference>
<evidence type="ECO:0000259" key="3">
    <source>
        <dbReference type="PROSITE" id="PS50113"/>
    </source>
</evidence>
<dbReference type="SMART" id="SM00387">
    <property type="entry name" value="HATPase_c"/>
    <property type="match status" value="1"/>
</dbReference>
<dbReference type="KEGG" id="mzh:Mzhil_0133"/>
<dbReference type="HOGENOM" id="CLU_000445_114_57_2"/>
<dbReference type="InterPro" id="IPR036890">
    <property type="entry name" value="HATPase_C_sf"/>
</dbReference>
<dbReference type="RefSeq" id="WP_013897452.1">
    <property type="nucleotide sequence ID" value="NC_015676.1"/>
</dbReference>
<dbReference type="Gene3D" id="3.30.450.20">
    <property type="entry name" value="PAS domain"/>
    <property type="match status" value="5"/>
</dbReference>
<dbReference type="InterPro" id="IPR011495">
    <property type="entry name" value="Sig_transdc_His_kin_sub2_dim/P"/>
</dbReference>
<dbReference type="InterPro" id="IPR013655">
    <property type="entry name" value="PAS_fold_3"/>
</dbReference>
<gene>
    <name evidence="4" type="ordered locus">Mzhil_0133</name>
</gene>
<keyword evidence="4" id="KW-0808">Transferase</keyword>
<keyword evidence="4" id="KW-0418">Kinase</keyword>
<dbReference type="SUPFAM" id="SSF55785">
    <property type="entry name" value="PYP-like sensor domain (PAS domain)"/>
    <property type="match status" value="4"/>
</dbReference>
<dbReference type="InterPro" id="IPR001610">
    <property type="entry name" value="PAC"/>
</dbReference>
<dbReference type="PROSITE" id="PS50113">
    <property type="entry name" value="PAC"/>
    <property type="match status" value="1"/>
</dbReference>
<dbReference type="InterPro" id="IPR005467">
    <property type="entry name" value="His_kinase_dom"/>
</dbReference>
<dbReference type="Gene3D" id="3.30.565.10">
    <property type="entry name" value="Histidine kinase-like ATPase, C-terminal domain"/>
    <property type="match status" value="1"/>
</dbReference>
<organism evidence="4 5">
    <name type="scientific">Methanosalsum zhilinae (strain DSM 4017 / NBRC 107636 / OCM 62 / WeN5)</name>
    <name type="common">Methanohalophilus zhilinae</name>
    <dbReference type="NCBI Taxonomy" id="679901"/>
    <lineage>
        <taxon>Archaea</taxon>
        <taxon>Methanobacteriati</taxon>
        <taxon>Methanobacteriota</taxon>
        <taxon>Stenosarchaea group</taxon>
        <taxon>Methanomicrobia</taxon>
        <taxon>Methanosarcinales</taxon>
        <taxon>Methanosarcinaceae</taxon>
        <taxon>Methanosalsum</taxon>
    </lineage>
</organism>
<dbReference type="NCBIfam" id="TIGR00229">
    <property type="entry name" value="sensory_box"/>
    <property type="match status" value="2"/>
</dbReference>
<accession>F7XN56</accession>
<dbReference type="PANTHER" id="PTHR43065">
    <property type="entry name" value="SENSOR HISTIDINE KINASE"/>
    <property type="match status" value="1"/>
</dbReference>
<dbReference type="InterPro" id="IPR013656">
    <property type="entry name" value="PAS_4"/>
</dbReference>
<dbReference type="PROSITE" id="PS50109">
    <property type="entry name" value="HIS_KIN"/>
    <property type="match status" value="1"/>
</dbReference>
<dbReference type="PROSITE" id="PS50112">
    <property type="entry name" value="PAS"/>
    <property type="match status" value="2"/>
</dbReference>
<feature type="domain" description="PAS" evidence="2">
    <location>
        <begin position="399"/>
        <end position="469"/>
    </location>
</feature>
<evidence type="ECO:0000313" key="5">
    <source>
        <dbReference type="Proteomes" id="UP000006622"/>
    </source>
</evidence>
<dbReference type="InterPro" id="IPR003594">
    <property type="entry name" value="HATPase_dom"/>
</dbReference>
<dbReference type="Pfam" id="PF08448">
    <property type="entry name" value="PAS_4"/>
    <property type="match status" value="1"/>
</dbReference>
<dbReference type="Pfam" id="PF02518">
    <property type="entry name" value="HATPase_c"/>
    <property type="match status" value="1"/>
</dbReference>
<feature type="domain" description="PAC" evidence="3">
    <location>
        <begin position="217"/>
        <end position="269"/>
    </location>
</feature>
<feature type="domain" description="PAS" evidence="2">
    <location>
        <begin position="160"/>
        <end position="215"/>
    </location>
</feature>
<dbReference type="EMBL" id="CP002101">
    <property type="protein sequence ID" value="AEH60013.1"/>
    <property type="molecule type" value="Genomic_DNA"/>
</dbReference>
<dbReference type="GeneID" id="10821729"/>
<evidence type="ECO:0000259" key="1">
    <source>
        <dbReference type="PROSITE" id="PS50109"/>
    </source>
</evidence>